<reference evidence="4" key="3">
    <citation type="journal article" date="2018" name="Mol. Plant Microbe Interact.">
        <title>Genome sequence resources for the wheat stripe rust pathogen (Puccinia striiformis f. sp. tritici) and the barley stripe rust pathogen (Puccinia striiformis f. sp. hordei).</title>
        <authorList>
            <person name="Xia C."/>
            <person name="Wang M."/>
            <person name="Yin C."/>
            <person name="Cornejo O.E."/>
            <person name="Hulbert S.H."/>
            <person name="Chen X."/>
        </authorList>
    </citation>
    <scope>NUCLEOTIDE SEQUENCE [LARGE SCALE GENOMIC DNA]</scope>
    <source>
        <strain evidence="4">93TX-2</strain>
    </source>
</reference>
<evidence type="ECO:0000259" key="2">
    <source>
        <dbReference type="Pfam" id="PF23631"/>
    </source>
</evidence>
<dbReference type="PANTHER" id="PTHR37592:SF1">
    <property type="match status" value="1"/>
</dbReference>
<dbReference type="VEuPathDB" id="FungiDB:PSTT_13130"/>
<dbReference type="Pfam" id="PF23631">
    <property type="entry name" value="DUF7143"/>
    <property type="match status" value="1"/>
</dbReference>
<dbReference type="PANTHER" id="PTHR37592">
    <property type="match status" value="1"/>
</dbReference>
<evidence type="ECO:0000256" key="1">
    <source>
        <dbReference type="SAM" id="SignalP"/>
    </source>
</evidence>
<reference evidence="4" key="2">
    <citation type="journal article" date="2018" name="BMC Genomics">
        <title>Genomic insights into host adaptation between the wheat stripe rust pathogen (Puccinia striiformis f. sp. tritici) and the barley stripe rust pathogen (Puccinia striiformis f. sp. hordei).</title>
        <authorList>
            <person name="Xia C."/>
            <person name="Wang M."/>
            <person name="Yin C."/>
            <person name="Cornejo O.E."/>
            <person name="Hulbert S.H."/>
            <person name="Chen X."/>
        </authorList>
    </citation>
    <scope>NUCLEOTIDE SEQUENCE [LARGE SCALE GENOMIC DNA]</scope>
    <source>
        <strain evidence="4">93TX-2</strain>
    </source>
</reference>
<reference evidence="3 4" key="1">
    <citation type="submission" date="2017-12" db="EMBL/GenBank/DDBJ databases">
        <title>Gene loss provides genomic basis for host adaptation in cereal stripe rust fungi.</title>
        <authorList>
            <person name="Xia C."/>
        </authorList>
    </citation>
    <scope>NUCLEOTIDE SEQUENCE [LARGE SCALE GENOMIC DNA]</scope>
    <source>
        <strain evidence="3 4">93TX-2</strain>
    </source>
</reference>
<feature type="domain" description="DUF7143" evidence="2">
    <location>
        <begin position="78"/>
        <end position="210"/>
    </location>
</feature>
<keyword evidence="4" id="KW-1185">Reference proteome</keyword>
<evidence type="ECO:0000313" key="3">
    <source>
        <dbReference type="EMBL" id="POW06180.1"/>
    </source>
</evidence>
<dbReference type="VEuPathDB" id="FungiDB:PSHT_10490"/>
<dbReference type="AlphaFoldDB" id="A0A2S4V9Q1"/>
<keyword evidence="1" id="KW-0732">Signal</keyword>
<dbReference type="OrthoDB" id="2501823at2759"/>
<protein>
    <recommendedName>
        <fullName evidence="2">DUF7143 domain-containing protein</fullName>
    </recommendedName>
</protein>
<evidence type="ECO:0000313" key="4">
    <source>
        <dbReference type="Proteomes" id="UP000238274"/>
    </source>
</evidence>
<dbReference type="InterPro" id="IPR055567">
    <property type="entry name" value="DUF7143"/>
</dbReference>
<accession>A0A2S4V9Q1</accession>
<gene>
    <name evidence="3" type="ORF">PSHT_10490</name>
</gene>
<comment type="caution">
    <text evidence="3">The sequence shown here is derived from an EMBL/GenBank/DDBJ whole genome shotgun (WGS) entry which is preliminary data.</text>
</comment>
<dbReference type="EMBL" id="PKSM01000162">
    <property type="protein sequence ID" value="POW06180.1"/>
    <property type="molecule type" value="Genomic_DNA"/>
</dbReference>
<organism evidence="3 4">
    <name type="scientific">Puccinia striiformis</name>
    <dbReference type="NCBI Taxonomy" id="27350"/>
    <lineage>
        <taxon>Eukaryota</taxon>
        <taxon>Fungi</taxon>
        <taxon>Dikarya</taxon>
        <taxon>Basidiomycota</taxon>
        <taxon>Pucciniomycotina</taxon>
        <taxon>Pucciniomycetes</taxon>
        <taxon>Pucciniales</taxon>
        <taxon>Pucciniaceae</taxon>
        <taxon>Puccinia</taxon>
    </lineage>
</organism>
<dbReference type="Proteomes" id="UP000238274">
    <property type="component" value="Unassembled WGS sequence"/>
</dbReference>
<proteinExistence type="predicted"/>
<name>A0A2S4V9Q1_9BASI</name>
<feature type="signal peptide" evidence="1">
    <location>
        <begin position="1"/>
        <end position="18"/>
    </location>
</feature>
<sequence length="250" mass="27610">MILDYTLFSLGMLIMVSAMPSPQAPKSSAAIKIVQSDDAVIFKAKPCFILGPGKFPFTPNAEVTCITEGVIKLSITHATRMIPPIPELTYKGINYSAVHYRGDIITTPIMSAFRLFVIDNRNRVPEQITFLTNSRELYIAMDIAIRSLGNQLPRGNGHLRTCRSIVKVLDFQIARLQGTAPVIAKALGEVLKYCANCSVKEKFDMIMLAAESGISVDIFLDDLDRVGCLTKSQCEEEKKKINNGKELATH</sequence>
<feature type="chain" id="PRO_5015709134" description="DUF7143 domain-containing protein" evidence="1">
    <location>
        <begin position="19"/>
        <end position="250"/>
    </location>
</feature>